<evidence type="ECO:0000256" key="1">
    <source>
        <dbReference type="ARBA" id="ARBA00008936"/>
    </source>
</evidence>
<dbReference type="OrthoDB" id="297446at2759"/>
<feature type="domain" description="ATPase F1/V1/A1 complex alpha/beta subunit nucleotide-binding" evidence="5">
    <location>
        <begin position="3"/>
        <end position="162"/>
    </location>
</feature>
<keyword evidence="4" id="KW-0406">Ion transport</keyword>
<keyword evidence="8" id="KW-1185">Reference proteome</keyword>
<reference evidence="7 8" key="1">
    <citation type="journal article" date="2006" name="Nature">
        <title>Global trends of whole-genome duplications revealed by the ciliate Paramecium tetraurelia.</title>
        <authorList>
            <consortium name="Genoscope"/>
            <person name="Aury J.-M."/>
            <person name="Jaillon O."/>
            <person name="Duret L."/>
            <person name="Noel B."/>
            <person name="Jubin C."/>
            <person name="Porcel B.M."/>
            <person name="Segurens B."/>
            <person name="Daubin V."/>
            <person name="Anthouard V."/>
            <person name="Aiach N."/>
            <person name="Arnaiz O."/>
            <person name="Billaut A."/>
            <person name="Beisson J."/>
            <person name="Blanc I."/>
            <person name="Bouhouche K."/>
            <person name="Camara F."/>
            <person name="Duharcourt S."/>
            <person name="Guigo R."/>
            <person name="Gogendeau D."/>
            <person name="Katinka M."/>
            <person name="Keller A.-M."/>
            <person name="Kissmehl R."/>
            <person name="Klotz C."/>
            <person name="Koll F."/>
            <person name="Le Moue A."/>
            <person name="Lepere C."/>
            <person name="Malinsky S."/>
            <person name="Nowacki M."/>
            <person name="Nowak J.K."/>
            <person name="Plattner H."/>
            <person name="Poulain J."/>
            <person name="Ruiz F."/>
            <person name="Serrano V."/>
            <person name="Zagulski M."/>
            <person name="Dessen P."/>
            <person name="Betermier M."/>
            <person name="Weissenbach J."/>
            <person name="Scarpelli C."/>
            <person name="Schachter V."/>
            <person name="Sperling L."/>
            <person name="Meyer E."/>
            <person name="Cohen J."/>
            <person name="Wincker P."/>
        </authorList>
    </citation>
    <scope>NUCLEOTIDE SEQUENCE [LARGE SCALE GENOMIC DNA]</scope>
    <source>
        <strain evidence="7 8">Stock d4-2</strain>
    </source>
</reference>
<dbReference type="OMA" id="CFVANYF"/>
<dbReference type="GO" id="GO:0046961">
    <property type="term" value="F:proton-transporting ATPase activity, rotational mechanism"/>
    <property type="evidence" value="ECO:0000318"/>
    <property type="project" value="GO_Central"/>
</dbReference>
<dbReference type="NCBIfam" id="NF003235">
    <property type="entry name" value="PRK04196.1"/>
    <property type="match status" value="1"/>
</dbReference>
<dbReference type="InterPro" id="IPR055190">
    <property type="entry name" value="ATP-synt_VA_C"/>
</dbReference>
<feature type="domain" description="ATP synthase A/B type C-terminal" evidence="6">
    <location>
        <begin position="168"/>
        <end position="267"/>
    </location>
</feature>
<proteinExistence type="inferred from homology"/>
<evidence type="ECO:0000313" key="7">
    <source>
        <dbReference type="EMBL" id="CAK79524.1"/>
    </source>
</evidence>
<evidence type="ECO:0000259" key="5">
    <source>
        <dbReference type="Pfam" id="PF00006"/>
    </source>
</evidence>
<accession>A0D907</accession>
<gene>
    <name evidence="7" type="ORF">GSPATT00014470001</name>
</gene>
<keyword evidence="3" id="KW-0375">Hydrogen ion transport</keyword>
<dbReference type="Pfam" id="PF00006">
    <property type="entry name" value="ATP-synt_ab"/>
    <property type="match status" value="1"/>
</dbReference>
<protein>
    <submittedName>
        <fullName evidence="7">Uncharacterized protein</fullName>
    </submittedName>
</protein>
<dbReference type="STRING" id="5888.A0D907"/>
<dbReference type="InterPro" id="IPR020003">
    <property type="entry name" value="ATPase_a/bsu_AS"/>
</dbReference>
<dbReference type="RefSeq" id="XP_001446921.1">
    <property type="nucleotide sequence ID" value="XM_001446884.2"/>
</dbReference>
<dbReference type="AlphaFoldDB" id="A0D907"/>
<dbReference type="eggNOG" id="KOG1351">
    <property type="taxonomic scope" value="Eukaryota"/>
</dbReference>
<dbReference type="InParanoid" id="A0D907"/>
<name>A0D907_PARTE</name>
<dbReference type="PANTHER" id="PTHR43389">
    <property type="entry name" value="V-TYPE PROTON ATPASE SUBUNIT B"/>
    <property type="match status" value="1"/>
</dbReference>
<dbReference type="Gene3D" id="3.40.50.12240">
    <property type="match status" value="1"/>
</dbReference>
<dbReference type="GO" id="GO:0005524">
    <property type="term" value="F:ATP binding"/>
    <property type="evidence" value="ECO:0007669"/>
    <property type="project" value="InterPro"/>
</dbReference>
<dbReference type="Pfam" id="PF22919">
    <property type="entry name" value="ATP-synt_VA_C"/>
    <property type="match status" value="1"/>
</dbReference>
<dbReference type="HOGENOM" id="CLU_022916_0_0_1"/>
<evidence type="ECO:0000256" key="3">
    <source>
        <dbReference type="ARBA" id="ARBA00022781"/>
    </source>
</evidence>
<dbReference type="Proteomes" id="UP000000600">
    <property type="component" value="Unassembled WGS sequence"/>
</dbReference>
<dbReference type="InterPro" id="IPR022879">
    <property type="entry name" value="V-ATPase_su_B/beta"/>
</dbReference>
<dbReference type="EMBL" id="CT868330">
    <property type="protein sequence ID" value="CAK79524.1"/>
    <property type="molecule type" value="Genomic_DNA"/>
</dbReference>
<dbReference type="CDD" id="cd01135">
    <property type="entry name" value="V_A-ATPase_B"/>
    <property type="match status" value="1"/>
</dbReference>
<dbReference type="PROSITE" id="PS00152">
    <property type="entry name" value="ATPASE_ALPHA_BETA"/>
    <property type="match status" value="1"/>
</dbReference>
<dbReference type="GO" id="GO:0007035">
    <property type="term" value="P:vacuolar acidification"/>
    <property type="evidence" value="ECO:0000318"/>
    <property type="project" value="GO_Central"/>
</dbReference>
<dbReference type="PANTHER" id="PTHR43389:SF4">
    <property type="entry name" value="V-TYPE PROTON ATPASE SUBUNIT B"/>
    <property type="match status" value="1"/>
</dbReference>
<evidence type="ECO:0000259" key="6">
    <source>
        <dbReference type="Pfam" id="PF22919"/>
    </source>
</evidence>
<sequence>METARFFQTDFEQNGSMERVVLFMNLANDPTIERIITPRLALTTAEYLAYEKELHVLVILTDMSAYADSLREVSAAREEVPGRRSFPGYLYTDLSTIYERAGRVQGKNGSITQIPILTMPNDDITHPIPDLTGYITEGQIFIDRQLNNKQVYPPINVLPSLSRLMKSAIGKGMTREDHPEVSNQLYANYAIGKDTAAMKAVVGEEALSAEDLLYLEFLKKFENNFISQGAYEVRSIFKSLDLAWRLLRIFPPEKLKKINKKNLETYYYRRKEDEDDFDGPQQQKEEK</sequence>
<comment type="similarity">
    <text evidence="1">Belongs to the ATPase alpha/beta chains family.</text>
</comment>
<evidence type="ECO:0000256" key="4">
    <source>
        <dbReference type="ARBA" id="ARBA00023065"/>
    </source>
</evidence>
<dbReference type="SUPFAM" id="SSF52540">
    <property type="entry name" value="P-loop containing nucleoside triphosphate hydrolases"/>
    <property type="match status" value="1"/>
</dbReference>
<dbReference type="InterPro" id="IPR000194">
    <property type="entry name" value="ATPase_F1/V1/A1_a/bsu_nucl-bd"/>
</dbReference>
<dbReference type="KEGG" id="ptm:GSPATT00014470001"/>
<evidence type="ECO:0000256" key="2">
    <source>
        <dbReference type="ARBA" id="ARBA00022448"/>
    </source>
</evidence>
<organism evidence="7 8">
    <name type="scientific">Paramecium tetraurelia</name>
    <dbReference type="NCBI Taxonomy" id="5888"/>
    <lineage>
        <taxon>Eukaryota</taxon>
        <taxon>Sar</taxon>
        <taxon>Alveolata</taxon>
        <taxon>Ciliophora</taxon>
        <taxon>Intramacronucleata</taxon>
        <taxon>Oligohymenophorea</taxon>
        <taxon>Peniculida</taxon>
        <taxon>Parameciidae</taxon>
        <taxon>Paramecium</taxon>
    </lineage>
</organism>
<dbReference type="CDD" id="cd18112">
    <property type="entry name" value="ATP-synt_V_A-type_beta_C"/>
    <property type="match status" value="1"/>
</dbReference>
<dbReference type="InterPro" id="IPR027417">
    <property type="entry name" value="P-loop_NTPase"/>
</dbReference>
<dbReference type="GeneID" id="5032705"/>
<evidence type="ECO:0000313" key="8">
    <source>
        <dbReference type="Proteomes" id="UP000000600"/>
    </source>
</evidence>
<keyword evidence="2" id="KW-0813">Transport</keyword>